<feature type="compositionally biased region" description="Basic and acidic residues" evidence="1">
    <location>
        <begin position="578"/>
        <end position="587"/>
    </location>
</feature>
<feature type="compositionally biased region" description="Acidic residues" evidence="1">
    <location>
        <begin position="292"/>
        <end position="321"/>
    </location>
</feature>
<dbReference type="STRING" id="252740.A0A423VMA0"/>
<dbReference type="Gene3D" id="1.10.287.1490">
    <property type="match status" value="1"/>
</dbReference>
<dbReference type="Proteomes" id="UP000284375">
    <property type="component" value="Unassembled WGS sequence"/>
</dbReference>
<dbReference type="AlphaFoldDB" id="A0A423VMA0"/>
<accession>A0A423VMA0</accession>
<feature type="compositionally biased region" description="Polar residues" evidence="1">
    <location>
        <begin position="251"/>
        <end position="264"/>
    </location>
</feature>
<sequence>MERKARERMYDAIVRDCKLREKPNFANLFESEVMLKSIWAHESFRLCYPIIHRRLDSGASDWSVLPDDQQAILEARQSLVVWDTSQHEKLEDALKDKFGLFEVKMLPKKKLGNFDIKTIKEIKVPVYLPRVTSKTGSVPANRIVSFRRGGLEHYRLTATVKLRASESERDRVRLYDMEGRDIVPITPKAEVEGFVEDSWLVEHQDSSYIVYYLRGNDQKDLQDEVEEAVDGAHQLIPVPSTEEAPGGQGVTKDTSSSRRFLNTMSDRDSLPCGIVKRSPGKRRVHKKSPFVDSDEDLDHVDESVSGDDGEDRLDDEEDTLVDDQGPLPQFKTVAQGPLGALSIINNRQLVEQQIREMEDLLHAVEPHHEQVEIGVHGQEWAELHATLDKHIKKRGEVRKRLEELTKTNETNYNELADWMKKFSSIAEFSSDKLFTLRDKLPPNLGLALIRLIAFYYPDEISMDQLPNWYKEMLHTDLQRLAKSSVPPVPSQSIPALKADLQSASERTKKLEDEVKRKDARIEEIQLQLDMRSSEVASLNERLKSLRNRYEGGSSRLSQVQVERKRADELQRQLSEANDEIKAPERASGEASKQQDFIGEKLEDLMRRIDGLKVSNTETVDGMENIKNAMVVATSALNNGAEVIGQFRSQWSPKMRRFESSVQELGATNKDLQLLEQKWSGRLRDEKASAEAKKADLIYAFREQSNEAHKAELADLRLRHEVEREADRAALSDARSGAERLRVQLSGALEVRTSPERRRKRVRGDAHGDDVLCTPLSSAQASRAATTQTTPIL</sequence>
<reference evidence="2 3" key="1">
    <citation type="submission" date="2015-09" db="EMBL/GenBank/DDBJ databases">
        <title>Host preference determinants of Valsa canker pathogens revealed by comparative genomics.</title>
        <authorList>
            <person name="Yin Z."/>
            <person name="Huang L."/>
        </authorList>
    </citation>
    <scope>NUCLEOTIDE SEQUENCE [LARGE SCALE GENOMIC DNA]</scope>
    <source>
        <strain evidence="2 3">YSFL</strain>
    </source>
</reference>
<name>A0A423VMA0_CYTCH</name>
<evidence type="ECO:0000313" key="2">
    <source>
        <dbReference type="EMBL" id="ROV92132.1"/>
    </source>
</evidence>
<dbReference type="OrthoDB" id="4806845at2759"/>
<dbReference type="SUPFAM" id="SSF57997">
    <property type="entry name" value="Tropomyosin"/>
    <property type="match status" value="1"/>
</dbReference>
<feature type="region of interest" description="Disordered" evidence="1">
    <location>
        <begin position="574"/>
        <end position="593"/>
    </location>
</feature>
<comment type="caution">
    <text evidence="2">The sequence shown here is derived from an EMBL/GenBank/DDBJ whole genome shotgun (WGS) entry which is preliminary data.</text>
</comment>
<feature type="region of interest" description="Disordered" evidence="1">
    <location>
        <begin position="237"/>
        <end position="328"/>
    </location>
</feature>
<gene>
    <name evidence="2" type="ORF">VSDG_07508</name>
</gene>
<feature type="compositionally biased region" description="Low complexity" evidence="1">
    <location>
        <begin position="776"/>
        <end position="792"/>
    </location>
</feature>
<evidence type="ECO:0000256" key="1">
    <source>
        <dbReference type="SAM" id="MobiDB-lite"/>
    </source>
</evidence>
<protein>
    <submittedName>
        <fullName evidence="2">Uncharacterized protein</fullName>
    </submittedName>
</protein>
<evidence type="ECO:0000313" key="3">
    <source>
        <dbReference type="Proteomes" id="UP000284375"/>
    </source>
</evidence>
<proteinExistence type="predicted"/>
<organism evidence="2 3">
    <name type="scientific">Cytospora chrysosperma</name>
    <name type="common">Cytospora canker fungus</name>
    <name type="synonym">Sphaeria chrysosperma</name>
    <dbReference type="NCBI Taxonomy" id="252740"/>
    <lineage>
        <taxon>Eukaryota</taxon>
        <taxon>Fungi</taxon>
        <taxon>Dikarya</taxon>
        <taxon>Ascomycota</taxon>
        <taxon>Pezizomycotina</taxon>
        <taxon>Sordariomycetes</taxon>
        <taxon>Sordariomycetidae</taxon>
        <taxon>Diaporthales</taxon>
        <taxon>Cytosporaceae</taxon>
        <taxon>Cytospora</taxon>
    </lineage>
</organism>
<feature type="region of interest" description="Disordered" evidence="1">
    <location>
        <begin position="752"/>
        <end position="792"/>
    </location>
</feature>
<keyword evidence="3" id="KW-1185">Reference proteome</keyword>
<feature type="compositionally biased region" description="Basic residues" evidence="1">
    <location>
        <begin position="278"/>
        <end position="288"/>
    </location>
</feature>
<dbReference type="EMBL" id="LJZO01000039">
    <property type="protein sequence ID" value="ROV92132.1"/>
    <property type="molecule type" value="Genomic_DNA"/>
</dbReference>